<dbReference type="Pfam" id="PF05739">
    <property type="entry name" value="SNARE"/>
    <property type="match status" value="1"/>
</dbReference>
<dbReference type="PANTHER" id="PTHR19957">
    <property type="entry name" value="SYNTAXIN"/>
    <property type="match status" value="1"/>
</dbReference>
<feature type="transmembrane region" description="Helical" evidence="5">
    <location>
        <begin position="255"/>
        <end position="275"/>
    </location>
</feature>
<evidence type="ECO:0000313" key="8">
    <source>
        <dbReference type="EMBL" id="KRF84596.1"/>
    </source>
</evidence>
<dbReference type="Gene3D" id="1.20.58.70">
    <property type="match status" value="1"/>
</dbReference>
<dbReference type="SMR" id="B4LC11"/>
<feature type="coiled-coil region" evidence="3">
    <location>
        <begin position="161"/>
        <end position="188"/>
    </location>
</feature>
<dbReference type="FunCoup" id="B4LC11">
    <property type="interactions" value="310"/>
</dbReference>
<comment type="similarity">
    <text evidence="1">Belongs to the syntaxin family.</text>
</comment>
<dbReference type="InterPro" id="IPR000727">
    <property type="entry name" value="T_SNARE_dom"/>
</dbReference>
<dbReference type="Proteomes" id="UP000008792">
    <property type="component" value="Unassembled WGS sequence"/>
</dbReference>
<keyword evidence="9" id="KW-1185">Reference proteome</keyword>
<protein>
    <submittedName>
        <fullName evidence="7">Uncharacterized protein, isoform A</fullName>
    </submittedName>
    <submittedName>
        <fullName evidence="8">Uncharacterized protein, isoform B</fullName>
    </submittedName>
</protein>
<dbReference type="PANTHER" id="PTHR19957:SF38">
    <property type="entry name" value="LD27581P"/>
    <property type="match status" value="1"/>
</dbReference>
<dbReference type="SMART" id="SM00503">
    <property type="entry name" value="SynN"/>
    <property type="match status" value="1"/>
</dbReference>
<dbReference type="GO" id="GO:0006836">
    <property type="term" value="P:neurotransmitter transport"/>
    <property type="evidence" value="ECO:0007669"/>
    <property type="project" value="UniProtKB-KW"/>
</dbReference>
<feature type="domain" description="T-SNARE coiled-coil homology" evidence="6">
    <location>
        <begin position="182"/>
        <end position="244"/>
    </location>
</feature>
<dbReference type="eggNOG" id="KOG0811">
    <property type="taxonomic scope" value="Eukaryota"/>
</dbReference>
<dbReference type="GO" id="GO:0006886">
    <property type="term" value="P:intracellular protein transport"/>
    <property type="evidence" value="ECO:0007669"/>
    <property type="project" value="TreeGrafter"/>
</dbReference>
<dbReference type="STRING" id="7244.B4LC11"/>
<feature type="region of interest" description="Disordered" evidence="4">
    <location>
        <begin position="1"/>
        <end position="20"/>
    </location>
</feature>
<evidence type="ECO:0000313" key="7">
    <source>
        <dbReference type="EMBL" id="EDW69811.1"/>
    </source>
</evidence>
<organism evidence="7 9">
    <name type="scientific">Drosophila virilis</name>
    <name type="common">Fruit fly</name>
    <dbReference type="NCBI Taxonomy" id="7244"/>
    <lineage>
        <taxon>Eukaryota</taxon>
        <taxon>Metazoa</taxon>
        <taxon>Ecdysozoa</taxon>
        <taxon>Arthropoda</taxon>
        <taxon>Hexapoda</taxon>
        <taxon>Insecta</taxon>
        <taxon>Pterygota</taxon>
        <taxon>Neoptera</taxon>
        <taxon>Endopterygota</taxon>
        <taxon>Diptera</taxon>
        <taxon>Brachycera</taxon>
        <taxon>Muscomorpha</taxon>
        <taxon>Ephydroidea</taxon>
        <taxon>Drosophilidae</taxon>
        <taxon>Drosophila</taxon>
    </lineage>
</organism>
<dbReference type="OMA" id="RVHNTME"/>
<evidence type="ECO:0000256" key="1">
    <source>
        <dbReference type="ARBA" id="ARBA00009063"/>
    </source>
</evidence>
<dbReference type="OrthoDB" id="75754at2759"/>
<keyword evidence="5" id="KW-1133">Transmembrane helix</keyword>
<dbReference type="GO" id="GO:0031201">
    <property type="term" value="C:SNARE complex"/>
    <property type="evidence" value="ECO:0007669"/>
    <property type="project" value="TreeGrafter"/>
</dbReference>
<dbReference type="GO" id="GO:0006906">
    <property type="term" value="P:vesicle fusion"/>
    <property type="evidence" value="ECO:0007669"/>
    <property type="project" value="TreeGrafter"/>
</dbReference>
<dbReference type="EMBL" id="CH940647">
    <property type="protein sequence ID" value="EDW69811.1"/>
    <property type="molecule type" value="Genomic_DNA"/>
</dbReference>
<dbReference type="HOGENOM" id="CLU_059257_1_0_1"/>
<evidence type="ECO:0000256" key="3">
    <source>
        <dbReference type="SAM" id="Coils"/>
    </source>
</evidence>
<evidence type="ECO:0000256" key="2">
    <source>
        <dbReference type="ARBA" id="ARBA00022775"/>
    </source>
</evidence>
<dbReference type="SMART" id="SM00397">
    <property type="entry name" value="t_SNARE"/>
    <property type="match status" value="1"/>
</dbReference>
<keyword evidence="3" id="KW-0175">Coiled coil</keyword>
<dbReference type="AlphaFoldDB" id="B4LC11"/>
<dbReference type="Gene3D" id="1.20.5.110">
    <property type="match status" value="1"/>
</dbReference>
<reference evidence="7" key="3">
    <citation type="submission" date="2008-06" db="EMBL/GenBank/DDBJ databases">
        <authorList>
            <consortium name="FlyBase"/>
        </authorList>
    </citation>
    <scope>NUCLEOTIDE SEQUENCE</scope>
    <source>
        <strain evidence="7">TSC#15010-1051.87</strain>
    </source>
</reference>
<evidence type="ECO:0000313" key="9">
    <source>
        <dbReference type="Proteomes" id="UP000008792"/>
    </source>
</evidence>
<keyword evidence="2" id="KW-0813">Transport</keyword>
<dbReference type="EMBL" id="CH940647">
    <property type="protein sequence ID" value="KRF84596.1"/>
    <property type="molecule type" value="Genomic_DNA"/>
</dbReference>
<name>B4LC11_DROVI</name>
<dbReference type="FunFam" id="1.20.58.70:FF:000044">
    <property type="entry name" value="GM25395"/>
    <property type="match status" value="1"/>
</dbReference>
<keyword evidence="5" id="KW-0472">Membrane</keyword>
<evidence type="ECO:0000256" key="4">
    <source>
        <dbReference type="SAM" id="MobiDB-lite"/>
    </source>
</evidence>
<proteinExistence type="inferred from homology"/>
<dbReference type="InterPro" id="IPR045242">
    <property type="entry name" value="Syntaxin"/>
</dbReference>
<dbReference type="Pfam" id="PF14523">
    <property type="entry name" value="Syntaxin_2"/>
    <property type="match status" value="1"/>
</dbReference>
<dbReference type="GO" id="GO:0012505">
    <property type="term" value="C:endomembrane system"/>
    <property type="evidence" value="ECO:0007669"/>
    <property type="project" value="TreeGrafter"/>
</dbReference>
<keyword evidence="2" id="KW-0532">Neurotransmitter transport</keyword>
<sequence length="278" mass="30768">MAQALNNPAGGTHRDYGATSSATPEVSFAAASSGNSGFSPTEFVSLSEDIGHNITSIHSSTKQLEKQLKLIGTAKDLSALREKIHSINTKSNARVQTTSQDLQRLQAVVRHGDRQQKLQLDKLTQGFQDVVEKYSMLQKRISQATRQSYQLAAEAERESVMSARTELLQQQRQDQNELEQQHSMLVERQRQVELIEADILDVNAIMNKLSTMVVEQRAVVDNMETLIDRTAADVEEGRSELQKAAASRNSHRRKILILLVIAVIIGLVVTGIIVGKLS</sequence>
<evidence type="ECO:0000259" key="6">
    <source>
        <dbReference type="PROSITE" id="PS50192"/>
    </source>
</evidence>
<dbReference type="GO" id="GO:0000149">
    <property type="term" value="F:SNARE binding"/>
    <property type="evidence" value="ECO:0007669"/>
    <property type="project" value="TreeGrafter"/>
</dbReference>
<accession>B4LC11</accession>
<reference evidence="7" key="2">
    <citation type="journal article" date="2008" name="Bioinformatics">
        <title>Assembly reconciliation.</title>
        <authorList>
            <person name="Zimin A.V."/>
            <person name="Smith D.R."/>
            <person name="Sutton G."/>
            <person name="Yorke J.A."/>
        </authorList>
    </citation>
    <scope>NUCLEOTIDE SEQUENCE</scope>
    <source>
        <strain evidence="7">TSC#15010-1051.87</strain>
    </source>
</reference>
<dbReference type="PROSITE" id="PS50192">
    <property type="entry name" value="T_SNARE"/>
    <property type="match status" value="1"/>
</dbReference>
<keyword evidence="5" id="KW-0812">Transmembrane</keyword>
<dbReference type="InParanoid" id="B4LC11"/>
<dbReference type="InterPro" id="IPR010989">
    <property type="entry name" value="SNARE"/>
</dbReference>
<evidence type="ECO:0000256" key="5">
    <source>
        <dbReference type="SAM" id="Phobius"/>
    </source>
</evidence>
<dbReference type="InterPro" id="IPR006011">
    <property type="entry name" value="Syntaxin_N"/>
</dbReference>
<dbReference type="KEGG" id="dvi:6624051"/>
<dbReference type="GO" id="GO:0005484">
    <property type="term" value="F:SNAP receptor activity"/>
    <property type="evidence" value="ECO:0007669"/>
    <property type="project" value="TreeGrafter"/>
</dbReference>
<gene>
    <name evidence="7" type="primary">Dvir\GJ13463</name>
    <name evidence="7" type="ORF">Dvir_GJ13463</name>
</gene>
<dbReference type="GO" id="GO:0048278">
    <property type="term" value="P:vesicle docking"/>
    <property type="evidence" value="ECO:0007669"/>
    <property type="project" value="TreeGrafter"/>
</dbReference>
<dbReference type="SUPFAM" id="SSF47661">
    <property type="entry name" value="t-snare proteins"/>
    <property type="match status" value="1"/>
</dbReference>
<reference evidence="7 9" key="1">
    <citation type="journal article" date="2007" name="Nature">
        <title>Evolution of genes and genomes on the Drosophila phylogeny.</title>
        <authorList>
            <consortium name="Drosophila 12 Genomes Consortium"/>
            <person name="Clark A.G."/>
            <person name="Eisen M.B."/>
            <person name="Smith D.R."/>
            <person name="Bergman C.M."/>
            <person name="Oliver B."/>
            <person name="Markow T.A."/>
            <person name="Kaufman T.C."/>
            <person name="Kellis M."/>
            <person name="Gelbart W."/>
            <person name="Iyer V.N."/>
            <person name="Pollard D.A."/>
            <person name="Sackton T.B."/>
            <person name="Larracuente A.M."/>
            <person name="Singh N.D."/>
            <person name="Abad J.P."/>
            <person name="Abt D.N."/>
            <person name="Adryan B."/>
            <person name="Aguade M."/>
            <person name="Akashi H."/>
            <person name="Anderson W.W."/>
            <person name="Aquadro C.F."/>
            <person name="Ardell D.H."/>
            <person name="Arguello R."/>
            <person name="Artieri C.G."/>
            <person name="Barbash D.A."/>
            <person name="Barker D."/>
            <person name="Barsanti P."/>
            <person name="Batterham P."/>
            <person name="Batzoglou S."/>
            <person name="Begun D."/>
            <person name="Bhutkar A."/>
            <person name="Blanco E."/>
            <person name="Bosak S.A."/>
            <person name="Bradley R.K."/>
            <person name="Brand A.D."/>
            <person name="Brent M.R."/>
            <person name="Brooks A.N."/>
            <person name="Brown R.H."/>
            <person name="Butlin R.K."/>
            <person name="Caggese C."/>
            <person name="Calvi B.R."/>
            <person name="Bernardo de Carvalho A."/>
            <person name="Caspi A."/>
            <person name="Castrezana S."/>
            <person name="Celniker S.E."/>
            <person name="Chang J.L."/>
            <person name="Chapple C."/>
            <person name="Chatterji S."/>
            <person name="Chinwalla A."/>
            <person name="Civetta A."/>
            <person name="Clifton S.W."/>
            <person name="Comeron J.M."/>
            <person name="Costello J.C."/>
            <person name="Coyne J.A."/>
            <person name="Daub J."/>
            <person name="David R.G."/>
            <person name="Delcher A.L."/>
            <person name="Delehaunty K."/>
            <person name="Do C.B."/>
            <person name="Ebling H."/>
            <person name="Edwards K."/>
            <person name="Eickbush T."/>
            <person name="Evans J.D."/>
            <person name="Filipski A."/>
            <person name="Findeiss S."/>
            <person name="Freyhult E."/>
            <person name="Fulton L."/>
            <person name="Fulton R."/>
            <person name="Garcia A.C."/>
            <person name="Gardiner A."/>
            <person name="Garfield D.A."/>
            <person name="Garvin B.E."/>
            <person name="Gibson G."/>
            <person name="Gilbert D."/>
            <person name="Gnerre S."/>
            <person name="Godfrey J."/>
            <person name="Good R."/>
            <person name="Gotea V."/>
            <person name="Gravely B."/>
            <person name="Greenberg A.J."/>
            <person name="Griffiths-Jones S."/>
            <person name="Gross S."/>
            <person name="Guigo R."/>
            <person name="Gustafson E.A."/>
            <person name="Haerty W."/>
            <person name="Hahn M.W."/>
            <person name="Halligan D.L."/>
            <person name="Halpern A.L."/>
            <person name="Halter G.M."/>
            <person name="Han M.V."/>
            <person name="Heger A."/>
            <person name="Hillier L."/>
            <person name="Hinrichs A.S."/>
            <person name="Holmes I."/>
            <person name="Hoskins R.A."/>
            <person name="Hubisz M.J."/>
            <person name="Hultmark D."/>
            <person name="Huntley M.A."/>
            <person name="Jaffe D.B."/>
            <person name="Jagadeeshan S."/>
            <person name="Jeck W.R."/>
            <person name="Johnson J."/>
            <person name="Jones C.D."/>
            <person name="Jordan W.C."/>
            <person name="Karpen G.H."/>
            <person name="Kataoka E."/>
            <person name="Keightley P.D."/>
            <person name="Kheradpour P."/>
            <person name="Kirkness E.F."/>
            <person name="Koerich L.B."/>
            <person name="Kristiansen K."/>
            <person name="Kudrna D."/>
            <person name="Kulathinal R.J."/>
            <person name="Kumar S."/>
            <person name="Kwok R."/>
            <person name="Lander E."/>
            <person name="Langley C.H."/>
            <person name="Lapoint R."/>
            <person name="Lazzaro B.P."/>
            <person name="Lee S.J."/>
            <person name="Levesque L."/>
            <person name="Li R."/>
            <person name="Lin C.F."/>
            <person name="Lin M.F."/>
            <person name="Lindblad-Toh K."/>
            <person name="Llopart A."/>
            <person name="Long M."/>
            <person name="Low L."/>
            <person name="Lozovsky E."/>
            <person name="Lu J."/>
            <person name="Luo M."/>
            <person name="Machado C.A."/>
            <person name="Makalowski W."/>
            <person name="Marzo M."/>
            <person name="Matsuda M."/>
            <person name="Matzkin L."/>
            <person name="McAllister B."/>
            <person name="McBride C.S."/>
            <person name="McKernan B."/>
            <person name="McKernan K."/>
            <person name="Mendez-Lago M."/>
            <person name="Minx P."/>
            <person name="Mollenhauer M.U."/>
            <person name="Montooth K."/>
            <person name="Mount S.M."/>
            <person name="Mu X."/>
            <person name="Myers E."/>
            <person name="Negre B."/>
            <person name="Newfeld S."/>
            <person name="Nielsen R."/>
            <person name="Noor M.A."/>
            <person name="O'Grady P."/>
            <person name="Pachter L."/>
            <person name="Papaceit M."/>
            <person name="Parisi M.J."/>
            <person name="Parisi M."/>
            <person name="Parts L."/>
            <person name="Pedersen J.S."/>
            <person name="Pesole G."/>
            <person name="Phillippy A.M."/>
            <person name="Ponting C.P."/>
            <person name="Pop M."/>
            <person name="Porcelli D."/>
            <person name="Powell J.R."/>
            <person name="Prohaska S."/>
            <person name="Pruitt K."/>
            <person name="Puig M."/>
            <person name="Quesneville H."/>
            <person name="Ram K.R."/>
            <person name="Rand D."/>
            <person name="Rasmussen M.D."/>
            <person name="Reed L.K."/>
            <person name="Reenan R."/>
            <person name="Reily A."/>
            <person name="Remington K.A."/>
            <person name="Rieger T.T."/>
            <person name="Ritchie M.G."/>
            <person name="Robin C."/>
            <person name="Rogers Y.H."/>
            <person name="Rohde C."/>
            <person name="Rozas J."/>
            <person name="Rubenfield M.J."/>
            <person name="Ruiz A."/>
            <person name="Russo S."/>
            <person name="Salzberg S.L."/>
            <person name="Sanchez-Gracia A."/>
            <person name="Saranga D.J."/>
            <person name="Sato H."/>
            <person name="Schaeffer S.W."/>
            <person name="Schatz M.C."/>
            <person name="Schlenke T."/>
            <person name="Schwartz R."/>
            <person name="Segarra C."/>
            <person name="Singh R.S."/>
            <person name="Sirot L."/>
            <person name="Sirota M."/>
            <person name="Sisneros N.B."/>
            <person name="Smith C.D."/>
            <person name="Smith T.F."/>
            <person name="Spieth J."/>
            <person name="Stage D.E."/>
            <person name="Stark A."/>
            <person name="Stephan W."/>
            <person name="Strausberg R.L."/>
            <person name="Strempel S."/>
            <person name="Sturgill D."/>
            <person name="Sutton G."/>
            <person name="Sutton G.G."/>
            <person name="Tao W."/>
            <person name="Teichmann S."/>
            <person name="Tobari Y.N."/>
            <person name="Tomimura Y."/>
            <person name="Tsolas J.M."/>
            <person name="Valente V.L."/>
            <person name="Venter E."/>
            <person name="Venter J.C."/>
            <person name="Vicario S."/>
            <person name="Vieira F.G."/>
            <person name="Vilella A.J."/>
            <person name="Villasante A."/>
            <person name="Walenz B."/>
            <person name="Wang J."/>
            <person name="Wasserman M."/>
            <person name="Watts T."/>
            <person name="Wilson D."/>
            <person name="Wilson R.K."/>
            <person name="Wing R.A."/>
            <person name="Wolfner M.F."/>
            <person name="Wong A."/>
            <person name="Wong G.K."/>
            <person name="Wu C.I."/>
            <person name="Wu G."/>
            <person name="Yamamoto D."/>
            <person name="Yang H.P."/>
            <person name="Yang S.P."/>
            <person name="Yorke J.A."/>
            <person name="Yoshida K."/>
            <person name="Zdobnov E."/>
            <person name="Zhang P."/>
            <person name="Zhang Y."/>
            <person name="Zimin A.V."/>
            <person name="Baldwin J."/>
            <person name="Abdouelleil A."/>
            <person name="Abdulkadir J."/>
            <person name="Abebe A."/>
            <person name="Abera B."/>
            <person name="Abreu J."/>
            <person name="Acer S.C."/>
            <person name="Aftuck L."/>
            <person name="Alexander A."/>
            <person name="An P."/>
            <person name="Anderson E."/>
            <person name="Anderson S."/>
            <person name="Arachi H."/>
            <person name="Azer M."/>
            <person name="Bachantsang P."/>
            <person name="Barry A."/>
            <person name="Bayul T."/>
            <person name="Berlin A."/>
            <person name="Bessette D."/>
            <person name="Bloom T."/>
            <person name="Blye J."/>
            <person name="Boguslavskiy L."/>
            <person name="Bonnet C."/>
            <person name="Boukhgalter B."/>
            <person name="Bourzgui I."/>
            <person name="Brown A."/>
            <person name="Cahill P."/>
            <person name="Channer S."/>
            <person name="Cheshatsang Y."/>
            <person name="Chuda L."/>
            <person name="Citroen M."/>
            <person name="Collymore A."/>
            <person name="Cooke P."/>
            <person name="Costello M."/>
            <person name="D'Aco K."/>
            <person name="Daza R."/>
            <person name="De Haan G."/>
            <person name="DeGray S."/>
            <person name="DeMaso C."/>
            <person name="Dhargay N."/>
            <person name="Dooley K."/>
            <person name="Dooley E."/>
            <person name="Doricent M."/>
            <person name="Dorje P."/>
            <person name="Dorjee K."/>
            <person name="Dupes A."/>
            <person name="Elong R."/>
            <person name="Falk J."/>
            <person name="Farina A."/>
            <person name="Faro S."/>
            <person name="Ferguson D."/>
            <person name="Fisher S."/>
            <person name="Foley C.D."/>
            <person name="Franke A."/>
            <person name="Friedrich D."/>
            <person name="Gadbois L."/>
            <person name="Gearin G."/>
            <person name="Gearin C.R."/>
            <person name="Giannoukos G."/>
            <person name="Goode T."/>
            <person name="Graham J."/>
            <person name="Grandbois E."/>
            <person name="Grewal S."/>
            <person name="Gyaltsen K."/>
            <person name="Hafez N."/>
            <person name="Hagos B."/>
            <person name="Hall J."/>
            <person name="Henson C."/>
            <person name="Hollinger A."/>
            <person name="Honan T."/>
            <person name="Huard M.D."/>
            <person name="Hughes L."/>
            <person name="Hurhula B."/>
            <person name="Husby M.E."/>
            <person name="Kamat A."/>
            <person name="Kanga B."/>
            <person name="Kashin S."/>
            <person name="Khazanovich D."/>
            <person name="Kisner P."/>
            <person name="Lance K."/>
            <person name="Lara M."/>
            <person name="Lee W."/>
            <person name="Lennon N."/>
            <person name="Letendre F."/>
            <person name="LeVine R."/>
            <person name="Lipovsky A."/>
            <person name="Liu X."/>
            <person name="Liu J."/>
            <person name="Liu S."/>
            <person name="Lokyitsang T."/>
            <person name="Lokyitsang Y."/>
            <person name="Lubonja R."/>
            <person name="Lui A."/>
            <person name="MacDonald P."/>
            <person name="Magnisalis V."/>
            <person name="Maru K."/>
            <person name="Matthews C."/>
            <person name="McCusker W."/>
            <person name="McDonough S."/>
            <person name="Mehta T."/>
            <person name="Meldrim J."/>
            <person name="Meneus L."/>
            <person name="Mihai O."/>
            <person name="Mihalev A."/>
            <person name="Mihova T."/>
            <person name="Mittelman R."/>
            <person name="Mlenga V."/>
            <person name="Montmayeur A."/>
            <person name="Mulrain L."/>
            <person name="Navidi A."/>
            <person name="Naylor J."/>
            <person name="Negash T."/>
            <person name="Nguyen T."/>
            <person name="Nguyen N."/>
            <person name="Nicol R."/>
            <person name="Norbu C."/>
            <person name="Norbu N."/>
            <person name="Novod N."/>
            <person name="O'Neill B."/>
            <person name="Osman S."/>
            <person name="Markiewicz E."/>
            <person name="Oyono O.L."/>
            <person name="Patti C."/>
            <person name="Phunkhang P."/>
            <person name="Pierre F."/>
            <person name="Priest M."/>
            <person name="Raghuraman S."/>
            <person name="Rege F."/>
            <person name="Reyes R."/>
            <person name="Rise C."/>
            <person name="Rogov P."/>
            <person name="Ross K."/>
            <person name="Ryan E."/>
            <person name="Settipalli S."/>
            <person name="Shea T."/>
            <person name="Sherpa N."/>
            <person name="Shi L."/>
            <person name="Shih D."/>
            <person name="Sparrow T."/>
            <person name="Spaulding J."/>
            <person name="Stalker J."/>
            <person name="Stange-Thomann N."/>
            <person name="Stavropoulos S."/>
            <person name="Stone C."/>
            <person name="Strader C."/>
            <person name="Tesfaye S."/>
            <person name="Thomson T."/>
            <person name="Thoulutsang Y."/>
            <person name="Thoulutsang D."/>
            <person name="Topham K."/>
            <person name="Topping I."/>
            <person name="Tsamla T."/>
            <person name="Vassiliev H."/>
            <person name="Vo A."/>
            <person name="Wangchuk T."/>
            <person name="Wangdi T."/>
            <person name="Weiand M."/>
            <person name="Wilkinson J."/>
            <person name="Wilson A."/>
            <person name="Yadav S."/>
            <person name="Young G."/>
            <person name="Yu Q."/>
            <person name="Zembek L."/>
            <person name="Zhong D."/>
            <person name="Zimmer A."/>
            <person name="Zwirko Z."/>
            <person name="Jaffe D.B."/>
            <person name="Alvarez P."/>
            <person name="Brockman W."/>
            <person name="Butler J."/>
            <person name="Chin C."/>
            <person name="Gnerre S."/>
            <person name="Grabherr M."/>
            <person name="Kleber M."/>
            <person name="Mauceli E."/>
            <person name="MacCallum I."/>
        </authorList>
    </citation>
    <scope>NUCLEOTIDE SEQUENCE [LARGE SCALE GENOMIC DNA]</scope>
    <source>
        <strain evidence="7">TSC#15010-1051.87</strain>
        <strain evidence="9">Tucson 15010-1051.87</strain>
    </source>
</reference>